<keyword evidence="5 8" id="KW-0694">RNA-binding</keyword>
<evidence type="ECO:0000256" key="5">
    <source>
        <dbReference type="ARBA" id="ARBA00022884"/>
    </source>
</evidence>
<feature type="domain" description="RDRP core" evidence="9">
    <location>
        <begin position="1"/>
        <end position="353"/>
    </location>
</feature>
<dbReference type="GO" id="GO:0031380">
    <property type="term" value="C:nuclear RNA-directed RNA polymerase complex"/>
    <property type="evidence" value="ECO:0007669"/>
    <property type="project" value="TreeGrafter"/>
</dbReference>
<reference evidence="11" key="1">
    <citation type="journal article" date="2023" name="Plant J.">
        <title>Genome sequences and population genomics provide insights into the demographic history, inbreeding, and mutation load of two 'living fossil' tree species of Dipteronia.</title>
        <authorList>
            <person name="Feng Y."/>
            <person name="Comes H.P."/>
            <person name="Chen J."/>
            <person name="Zhu S."/>
            <person name="Lu R."/>
            <person name="Zhang X."/>
            <person name="Li P."/>
            <person name="Qiu J."/>
            <person name="Olsen K.M."/>
            <person name="Qiu Y."/>
        </authorList>
    </citation>
    <scope>NUCLEOTIDE SEQUENCE</scope>
    <source>
        <strain evidence="11">KIB01</strain>
    </source>
</reference>
<accession>A0AAE0CKG2</accession>
<evidence type="ECO:0000256" key="2">
    <source>
        <dbReference type="ARBA" id="ARBA00022484"/>
    </source>
</evidence>
<sequence>MLKYKSNSSSLDVLVCSRYQPCFLNRQLINLMSTLGVRDCVFERKQREAVAQLDAILTDPVKAHEALDLMASSRENANVLKDMLTCDYKPDEEPYLSMMLQTFRAMHLQELRSRTRIFVQNGQATMGCLDETGTLEYGQVFVQYSGSRCHLPDNTSPLFSGSRYTIVESKVVVAKNPCLHPGDMRVLKAVDVPALHHMVDCIVFPAKGKRPHPDECSGSDLDGDVYIVCWDADLIPPRQVPPMDCIPAPPKFSDNDVTIEDIEEYFVDHIMNDTLGVICHAHVAFADKEPNKAMSNSCKELARLASIAVDFSKTGVADEIPRSLCVKEYPDFMEKENRPTSESRVLGMLYRQVKDIAPPTAAIKSFTREVTKLSYDPAMEVEGFEKYIDKAFLYRTQYDKKLGNLMDYYGIKTESEIINGCIMKMARFFDRKRNTEEISFAVRSLRKEAKAWFNQIEPLQPLKRKCMRKHQHGIM</sequence>
<dbReference type="PANTHER" id="PTHR23079:SF1">
    <property type="entry name" value="RNA-DEPENDENT RNA POLYMERASE 1"/>
    <property type="match status" value="1"/>
</dbReference>
<evidence type="ECO:0000313" key="11">
    <source>
        <dbReference type="EMBL" id="KAK2654462.1"/>
    </source>
</evidence>
<dbReference type="Proteomes" id="UP001280121">
    <property type="component" value="Unassembled WGS sequence"/>
</dbReference>
<dbReference type="PANTHER" id="PTHR23079">
    <property type="entry name" value="RNA-DEPENDENT RNA POLYMERASE"/>
    <property type="match status" value="1"/>
</dbReference>
<dbReference type="EC" id="2.7.7.48" evidence="8"/>
<dbReference type="GO" id="GO:0003723">
    <property type="term" value="F:RNA binding"/>
    <property type="evidence" value="ECO:0007669"/>
    <property type="project" value="UniProtKB-KW"/>
</dbReference>
<comment type="caution">
    <text evidence="11">The sequence shown here is derived from an EMBL/GenBank/DDBJ whole genome shotgun (WGS) entry which is preliminary data.</text>
</comment>
<evidence type="ECO:0000256" key="4">
    <source>
        <dbReference type="ARBA" id="ARBA00022695"/>
    </source>
</evidence>
<organism evidence="11 12">
    <name type="scientific">Dipteronia dyeriana</name>
    <dbReference type="NCBI Taxonomy" id="168575"/>
    <lineage>
        <taxon>Eukaryota</taxon>
        <taxon>Viridiplantae</taxon>
        <taxon>Streptophyta</taxon>
        <taxon>Embryophyta</taxon>
        <taxon>Tracheophyta</taxon>
        <taxon>Spermatophyta</taxon>
        <taxon>Magnoliopsida</taxon>
        <taxon>eudicotyledons</taxon>
        <taxon>Gunneridae</taxon>
        <taxon>Pentapetalae</taxon>
        <taxon>rosids</taxon>
        <taxon>malvids</taxon>
        <taxon>Sapindales</taxon>
        <taxon>Sapindaceae</taxon>
        <taxon>Hippocastanoideae</taxon>
        <taxon>Acereae</taxon>
        <taxon>Dipteronia</taxon>
    </lineage>
</organism>
<name>A0AAE0CKG2_9ROSI</name>
<gene>
    <name evidence="11" type="ORF">Ddye_014318</name>
</gene>
<dbReference type="Pfam" id="PF26253">
    <property type="entry name" value="RdRP_head"/>
    <property type="match status" value="1"/>
</dbReference>
<comment type="catalytic activity">
    <reaction evidence="7 8">
        <text>RNA(n) + a ribonucleoside 5'-triphosphate = RNA(n+1) + diphosphate</text>
        <dbReference type="Rhea" id="RHEA:21248"/>
        <dbReference type="Rhea" id="RHEA-COMP:14527"/>
        <dbReference type="Rhea" id="RHEA-COMP:17342"/>
        <dbReference type="ChEBI" id="CHEBI:33019"/>
        <dbReference type="ChEBI" id="CHEBI:61557"/>
        <dbReference type="ChEBI" id="CHEBI:140395"/>
        <dbReference type="EC" id="2.7.7.48"/>
    </reaction>
</comment>
<protein>
    <recommendedName>
        <fullName evidence="8">RNA-dependent RNA polymerase</fullName>
        <ecNumber evidence="8">2.7.7.48</ecNumber>
    </recommendedName>
</protein>
<feature type="domain" description="RDRP C-terminal head" evidence="10">
    <location>
        <begin position="374"/>
        <end position="457"/>
    </location>
</feature>
<comment type="function">
    <text evidence="8">Probably involved in the RNA silencing pathway and required for the generation of small interfering RNAs (siRNAs).</text>
</comment>
<evidence type="ECO:0000256" key="8">
    <source>
        <dbReference type="RuleBase" id="RU363098"/>
    </source>
</evidence>
<dbReference type="InterPro" id="IPR007855">
    <property type="entry name" value="RDRP"/>
</dbReference>
<dbReference type="EMBL" id="JANJYI010000004">
    <property type="protein sequence ID" value="KAK2654462.1"/>
    <property type="molecule type" value="Genomic_DNA"/>
</dbReference>
<keyword evidence="2 8" id="KW-0696">RNA-directed RNA polymerase</keyword>
<dbReference type="GO" id="GO:0030422">
    <property type="term" value="P:siRNA processing"/>
    <property type="evidence" value="ECO:0007669"/>
    <property type="project" value="TreeGrafter"/>
</dbReference>
<keyword evidence="6 8" id="KW-0943">RNA-mediated gene silencing</keyword>
<evidence type="ECO:0000256" key="3">
    <source>
        <dbReference type="ARBA" id="ARBA00022679"/>
    </source>
</evidence>
<evidence type="ECO:0000256" key="6">
    <source>
        <dbReference type="ARBA" id="ARBA00023158"/>
    </source>
</evidence>
<keyword evidence="3 8" id="KW-0808">Transferase</keyword>
<proteinExistence type="inferred from homology"/>
<keyword evidence="4 8" id="KW-0548">Nucleotidyltransferase</keyword>
<evidence type="ECO:0000256" key="7">
    <source>
        <dbReference type="ARBA" id="ARBA00048744"/>
    </source>
</evidence>
<dbReference type="GO" id="GO:0003968">
    <property type="term" value="F:RNA-directed RNA polymerase activity"/>
    <property type="evidence" value="ECO:0007669"/>
    <property type="project" value="UniProtKB-KW"/>
</dbReference>
<evidence type="ECO:0000259" key="10">
    <source>
        <dbReference type="Pfam" id="PF26253"/>
    </source>
</evidence>
<dbReference type="AlphaFoldDB" id="A0AAE0CKG2"/>
<dbReference type="Pfam" id="PF05183">
    <property type="entry name" value="RdRP"/>
    <property type="match status" value="1"/>
</dbReference>
<evidence type="ECO:0000313" key="12">
    <source>
        <dbReference type="Proteomes" id="UP001280121"/>
    </source>
</evidence>
<evidence type="ECO:0000256" key="1">
    <source>
        <dbReference type="ARBA" id="ARBA00005762"/>
    </source>
</evidence>
<dbReference type="InterPro" id="IPR057596">
    <property type="entry name" value="RDRP_core"/>
</dbReference>
<comment type="similarity">
    <text evidence="1 8">Belongs to the RdRP family.</text>
</comment>
<dbReference type="InterPro" id="IPR058752">
    <property type="entry name" value="RDRP_C_head"/>
</dbReference>
<evidence type="ECO:0000259" key="9">
    <source>
        <dbReference type="Pfam" id="PF05183"/>
    </source>
</evidence>
<keyword evidence="12" id="KW-1185">Reference proteome</keyword>